<dbReference type="EMBL" id="ML996257">
    <property type="protein sequence ID" value="KAF2729077.1"/>
    <property type="molecule type" value="Genomic_DNA"/>
</dbReference>
<name>A0A9P4QKM1_9PLEO</name>
<dbReference type="OrthoDB" id="4154357at2759"/>
<proteinExistence type="predicted"/>
<evidence type="ECO:0000313" key="3">
    <source>
        <dbReference type="Proteomes" id="UP000799444"/>
    </source>
</evidence>
<keyword evidence="3" id="KW-1185">Reference proteome</keyword>
<comment type="caution">
    <text evidence="2">The sequence shown here is derived from an EMBL/GenBank/DDBJ whole genome shotgun (WGS) entry which is preliminary data.</text>
</comment>
<protein>
    <submittedName>
        <fullName evidence="2">Uncharacterized protein</fullName>
    </submittedName>
</protein>
<sequence>MTFKQLFAAYFVSQALSLTVFAASLPHIHKSAEMHRPVKRADPTWHPSCDEHPKIKDAWPRALHMAQHAIDVLASNDPFSDQNAVNQSPFELWWEPARLNLFGQNSLTSHDDMLTVVSNLLFLGITRYRVDFLARTITSYASATHGYAVHIAPFPASHEHKFGSKWNEEKLVEAIRRAQRGEGNYIEFSKKVVEEAGVADYVAYLEGGRVVYFGEGGEERVEWFPGAKGAGEE</sequence>
<dbReference type="Proteomes" id="UP000799444">
    <property type="component" value="Unassembled WGS sequence"/>
</dbReference>
<dbReference type="InterPro" id="IPR036696">
    <property type="entry name" value="YdfO-like_sf"/>
</dbReference>
<dbReference type="AlphaFoldDB" id="A0A9P4QKM1"/>
<dbReference type="SUPFAM" id="SSF160419">
    <property type="entry name" value="YdfO-like"/>
    <property type="match status" value="1"/>
</dbReference>
<accession>A0A9P4QKM1</accession>
<organism evidence="2 3">
    <name type="scientific">Polyplosphaeria fusca</name>
    <dbReference type="NCBI Taxonomy" id="682080"/>
    <lineage>
        <taxon>Eukaryota</taxon>
        <taxon>Fungi</taxon>
        <taxon>Dikarya</taxon>
        <taxon>Ascomycota</taxon>
        <taxon>Pezizomycotina</taxon>
        <taxon>Dothideomycetes</taxon>
        <taxon>Pleosporomycetidae</taxon>
        <taxon>Pleosporales</taxon>
        <taxon>Tetraplosphaeriaceae</taxon>
        <taxon>Polyplosphaeria</taxon>
    </lineage>
</organism>
<evidence type="ECO:0000313" key="2">
    <source>
        <dbReference type="EMBL" id="KAF2729077.1"/>
    </source>
</evidence>
<gene>
    <name evidence="2" type="ORF">EJ04DRAFT_568986</name>
</gene>
<reference evidence="2" key="1">
    <citation type="journal article" date="2020" name="Stud. Mycol.">
        <title>101 Dothideomycetes genomes: a test case for predicting lifestyles and emergence of pathogens.</title>
        <authorList>
            <person name="Haridas S."/>
            <person name="Albert R."/>
            <person name="Binder M."/>
            <person name="Bloem J."/>
            <person name="Labutti K."/>
            <person name="Salamov A."/>
            <person name="Andreopoulos B."/>
            <person name="Baker S."/>
            <person name="Barry K."/>
            <person name="Bills G."/>
            <person name="Bluhm B."/>
            <person name="Cannon C."/>
            <person name="Castanera R."/>
            <person name="Culley D."/>
            <person name="Daum C."/>
            <person name="Ezra D."/>
            <person name="Gonzalez J."/>
            <person name="Henrissat B."/>
            <person name="Kuo A."/>
            <person name="Liang C."/>
            <person name="Lipzen A."/>
            <person name="Lutzoni F."/>
            <person name="Magnuson J."/>
            <person name="Mondo S."/>
            <person name="Nolan M."/>
            <person name="Ohm R."/>
            <person name="Pangilinan J."/>
            <person name="Park H.-J."/>
            <person name="Ramirez L."/>
            <person name="Alfaro M."/>
            <person name="Sun H."/>
            <person name="Tritt A."/>
            <person name="Yoshinaga Y."/>
            <person name="Zwiers L.-H."/>
            <person name="Turgeon B."/>
            <person name="Goodwin S."/>
            <person name="Spatafora J."/>
            <person name="Crous P."/>
            <person name="Grigoriev I."/>
        </authorList>
    </citation>
    <scope>NUCLEOTIDE SEQUENCE</scope>
    <source>
        <strain evidence="2">CBS 125425</strain>
    </source>
</reference>
<keyword evidence="1" id="KW-0732">Signal</keyword>
<feature type="chain" id="PRO_5040368690" evidence="1">
    <location>
        <begin position="23"/>
        <end position="233"/>
    </location>
</feature>
<evidence type="ECO:0000256" key="1">
    <source>
        <dbReference type="SAM" id="SignalP"/>
    </source>
</evidence>
<feature type="signal peptide" evidence="1">
    <location>
        <begin position="1"/>
        <end position="22"/>
    </location>
</feature>